<keyword evidence="1" id="KW-0229">DNA integration</keyword>
<evidence type="ECO:0000313" key="5">
    <source>
        <dbReference type="EMBL" id="KXA98176.1"/>
    </source>
</evidence>
<dbReference type="InterPro" id="IPR011010">
    <property type="entry name" value="DNA_brk_join_enz"/>
</dbReference>
<dbReference type="GO" id="GO:0003677">
    <property type="term" value="F:DNA binding"/>
    <property type="evidence" value="ECO:0007669"/>
    <property type="project" value="UniProtKB-KW"/>
</dbReference>
<keyword evidence="3" id="KW-0233">DNA recombination</keyword>
<dbReference type="EMBL" id="LHXR01000006">
    <property type="protein sequence ID" value="KXA98176.1"/>
    <property type="molecule type" value="Genomic_DNA"/>
</dbReference>
<dbReference type="AlphaFoldDB" id="A0A133UVK0"/>
<gene>
    <name evidence="5" type="ORF">AKJ37_00890</name>
</gene>
<organism evidence="5 6">
    <name type="scientific">candidate division MSBL1 archaeon SCGC-AAA259I09</name>
    <dbReference type="NCBI Taxonomy" id="1698267"/>
    <lineage>
        <taxon>Archaea</taxon>
        <taxon>Methanobacteriati</taxon>
        <taxon>Methanobacteriota</taxon>
        <taxon>candidate division MSBL1</taxon>
    </lineage>
</organism>
<evidence type="ECO:0000259" key="4">
    <source>
        <dbReference type="PROSITE" id="PS51898"/>
    </source>
</evidence>
<dbReference type="InterPro" id="IPR002104">
    <property type="entry name" value="Integrase_catalytic"/>
</dbReference>
<dbReference type="PANTHER" id="PTHR30349:SF41">
    <property type="entry name" value="INTEGRASE_RECOMBINASE PROTEIN MJ0367-RELATED"/>
    <property type="match status" value="1"/>
</dbReference>
<dbReference type="Pfam" id="PF00589">
    <property type="entry name" value="Phage_integrase"/>
    <property type="match status" value="1"/>
</dbReference>
<dbReference type="GO" id="GO:0015074">
    <property type="term" value="P:DNA integration"/>
    <property type="evidence" value="ECO:0007669"/>
    <property type="project" value="UniProtKB-KW"/>
</dbReference>
<dbReference type="Gene3D" id="1.10.443.10">
    <property type="entry name" value="Intergrase catalytic core"/>
    <property type="match status" value="1"/>
</dbReference>
<name>A0A133UVK0_9EURY</name>
<keyword evidence="2" id="KW-0238">DNA-binding</keyword>
<evidence type="ECO:0000256" key="1">
    <source>
        <dbReference type="ARBA" id="ARBA00022908"/>
    </source>
</evidence>
<evidence type="ECO:0000313" key="6">
    <source>
        <dbReference type="Proteomes" id="UP000070463"/>
    </source>
</evidence>
<dbReference type="PROSITE" id="PS51898">
    <property type="entry name" value="TYR_RECOMBINASE"/>
    <property type="match status" value="1"/>
</dbReference>
<dbReference type="InterPro" id="IPR013762">
    <property type="entry name" value="Integrase-like_cat_sf"/>
</dbReference>
<dbReference type="PANTHER" id="PTHR30349">
    <property type="entry name" value="PHAGE INTEGRASE-RELATED"/>
    <property type="match status" value="1"/>
</dbReference>
<dbReference type="Proteomes" id="UP000070463">
    <property type="component" value="Unassembled WGS sequence"/>
</dbReference>
<evidence type="ECO:0000256" key="2">
    <source>
        <dbReference type="ARBA" id="ARBA00023125"/>
    </source>
</evidence>
<proteinExistence type="predicted"/>
<evidence type="ECO:0000256" key="3">
    <source>
        <dbReference type="ARBA" id="ARBA00023172"/>
    </source>
</evidence>
<dbReference type="InterPro" id="IPR050090">
    <property type="entry name" value="Tyrosine_recombinase_XerCD"/>
</dbReference>
<comment type="caution">
    <text evidence="5">The sequence shown here is derived from an EMBL/GenBank/DDBJ whole genome shotgun (WGS) entry which is preliminary data.</text>
</comment>
<accession>A0A133UVK0</accession>
<protein>
    <recommendedName>
        <fullName evidence="4">Tyr recombinase domain-containing protein</fullName>
    </recommendedName>
</protein>
<dbReference type="SUPFAM" id="SSF56349">
    <property type="entry name" value="DNA breaking-rejoining enzymes"/>
    <property type="match status" value="1"/>
</dbReference>
<keyword evidence="6" id="KW-1185">Reference proteome</keyword>
<feature type="domain" description="Tyr recombinase" evidence="4">
    <location>
        <begin position="146"/>
        <end position="358"/>
    </location>
</feature>
<dbReference type="GO" id="GO:0006310">
    <property type="term" value="P:DNA recombination"/>
    <property type="evidence" value="ECO:0007669"/>
    <property type="project" value="UniProtKB-KW"/>
</dbReference>
<sequence length="417" mass="49250">MAEKNEKTNPWGRVDSREPRPLREFETDLEIKARKGLEAWKSEYDSIQNLLNHLQRYTGSLKTREGYLRTVHKLCKKTNCSPDDLIELKTEEIENLIQNFGDDSADKGCGKRTVNSRMKILKTFFEVNGHDNLDLGMHHVPSRYSKRPQYIPKKEEIHRMARFTESLRDRAIILFLWTTGLRVSTALGLNYGDIAEEFENGEEFVKIPVYPEMKKRVVGACKGKIPYYTFSHPYAVRHLRIYLRRREVKYGPMEEDYPLFHSEWQHWNKKERTEKRLNRTSVQRTVKKSAKLARIEEWESGTPHCLRKAFKSVLRAPTKNGGRLDEGTQEFFMGHILPGTQDEYYDKDNVDFHREEYSKLDFSFDEESFEFEPGRGEEEPSDILVEEDELPDYLEQGWKFIEKIGNEKYILTKRDLS</sequence>
<reference evidence="5 6" key="1">
    <citation type="journal article" date="2016" name="Sci. Rep.">
        <title>Metabolic traits of an uncultured archaeal lineage -MSBL1- from brine pools of the Red Sea.</title>
        <authorList>
            <person name="Mwirichia R."/>
            <person name="Alam I."/>
            <person name="Rashid M."/>
            <person name="Vinu M."/>
            <person name="Ba-Alawi W."/>
            <person name="Anthony Kamau A."/>
            <person name="Kamanda Ngugi D."/>
            <person name="Goker M."/>
            <person name="Klenk H.P."/>
            <person name="Bajic V."/>
            <person name="Stingl U."/>
        </authorList>
    </citation>
    <scope>NUCLEOTIDE SEQUENCE [LARGE SCALE GENOMIC DNA]</scope>
    <source>
        <strain evidence="5">SCGC-AAA259I09</strain>
    </source>
</reference>